<accession>A0ACC6RW85</accession>
<evidence type="ECO:0000313" key="1">
    <source>
        <dbReference type="EMBL" id="MEM5405872.1"/>
    </source>
</evidence>
<protein>
    <submittedName>
        <fullName evidence="1">Uncharacterized protein</fullName>
    </submittedName>
</protein>
<gene>
    <name evidence="1" type="ORF">VSR83_38770</name>
</gene>
<comment type="caution">
    <text evidence="1">The sequence shown here is derived from an EMBL/GenBank/DDBJ whole genome shotgun (WGS) entry which is preliminary data.</text>
</comment>
<evidence type="ECO:0000313" key="2">
    <source>
        <dbReference type="Proteomes" id="UP001392318"/>
    </source>
</evidence>
<dbReference type="EMBL" id="JAYMRU010000050">
    <property type="protein sequence ID" value="MEM5405872.1"/>
    <property type="molecule type" value="Genomic_DNA"/>
</dbReference>
<reference evidence="1" key="1">
    <citation type="submission" date="2024-01" db="EMBL/GenBank/DDBJ databases">
        <title>The diversity of rhizobia nodulating Mimosa spp. in eleven states of Brazil covering several biomes is determined by host plant, location, and edaphic factors.</title>
        <authorList>
            <person name="Rouws L."/>
            <person name="Barauna A."/>
            <person name="Beukes C."/>
            <person name="De Faria S.M."/>
            <person name="Gross E."/>
            <person name="Dos Reis Junior F.B."/>
            <person name="Simon M."/>
            <person name="Maluk M."/>
            <person name="Odee D.W."/>
            <person name="Kenicer G."/>
            <person name="Young J.P.W."/>
            <person name="Reis V.M."/>
            <person name="Zilli J."/>
            <person name="James E.K."/>
        </authorList>
    </citation>
    <scope>NUCLEOTIDE SEQUENCE</scope>
    <source>
        <strain evidence="1">JPY452</strain>
    </source>
</reference>
<organism evidence="1 2">
    <name type="scientific">Paraburkholderia unamae</name>
    <dbReference type="NCBI Taxonomy" id="219649"/>
    <lineage>
        <taxon>Bacteria</taxon>
        <taxon>Pseudomonadati</taxon>
        <taxon>Pseudomonadota</taxon>
        <taxon>Betaproteobacteria</taxon>
        <taxon>Burkholderiales</taxon>
        <taxon>Burkholderiaceae</taxon>
        <taxon>Paraburkholderia</taxon>
    </lineage>
</organism>
<keyword evidence="2" id="KW-1185">Reference proteome</keyword>
<dbReference type="Proteomes" id="UP001392318">
    <property type="component" value="Unassembled WGS sequence"/>
</dbReference>
<name>A0ACC6RW85_9BURK</name>
<proteinExistence type="predicted"/>
<sequence length="74" mass="7764">MKRFAFALLMVAAGVQFSIAHAADADATQTAQAAKQAAHAKQIVHPLLDGEPQTGANWDFSSAHDADGYAVPRS</sequence>